<dbReference type="InterPro" id="IPR005659">
    <property type="entry name" value="Chemorcpt_Glu_NH3ase_CheD"/>
</dbReference>
<dbReference type="EMBL" id="DRUC01000035">
    <property type="protein sequence ID" value="HHF47987.1"/>
    <property type="molecule type" value="Genomic_DNA"/>
</dbReference>
<dbReference type="GO" id="GO:0006935">
    <property type="term" value="P:chemotaxis"/>
    <property type="evidence" value="ECO:0007669"/>
    <property type="project" value="UniProtKB-UniRule"/>
</dbReference>
<dbReference type="SUPFAM" id="SSF64438">
    <property type="entry name" value="CNF1/YfiH-like putative cysteine hydrolases"/>
    <property type="match status" value="1"/>
</dbReference>
<dbReference type="HAMAP" id="MF_01440">
    <property type="entry name" value="CheD"/>
    <property type="match status" value="1"/>
</dbReference>
<dbReference type="InterPro" id="IPR011324">
    <property type="entry name" value="Cytotoxic_necrot_fac-like_cat"/>
</dbReference>
<sequence>MMHEYLVGIGEFRVAKGFAVLKTIGLGSCLGLALYDPLEKIGGLAHVMLPKSHNGTVRSAKYADHAVEMMLEAMERIGCKRHNIIAKIAGGAQIFEHMTMDFLKIGERNVEIVRSLLKEYNIRVVSEDVGGKLGRSVYFFTNNGKMLVKYSNGVERWI</sequence>
<dbReference type="PANTHER" id="PTHR35147">
    <property type="entry name" value="CHEMORECEPTOR GLUTAMINE DEAMIDASE CHED-RELATED"/>
    <property type="match status" value="1"/>
</dbReference>
<evidence type="ECO:0000313" key="4">
    <source>
        <dbReference type="EMBL" id="HGE65733.1"/>
    </source>
</evidence>
<dbReference type="PANTHER" id="PTHR35147:SF1">
    <property type="entry name" value="CHEMORECEPTOR GLUTAMINE DEAMIDASE CHED-RELATED"/>
    <property type="match status" value="1"/>
</dbReference>
<dbReference type="AlphaFoldDB" id="A0A7C3UJN6"/>
<evidence type="ECO:0000256" key="2">
    <source>
        <dbReference type="ARBA" id="ARBA00022801"/>
    </source>
</evidence>
<comment type="function">
    <text evidence="3">Probably deamidates glutamine residues to glutamate on methyl-accepting chemotaxis receptors (MCPs), playing an important role in chemotaxis.</text>
</comment>
<keyword evidence="1 3" id="KW-0145">Chemotaxis</keyword>
<protein>
    <recommendedName>
        <fullName evidence="3">Probable chemoreceptor glutamine deamidase CheD</fullName>
        <ecNumber evidence="3">3.5.1.44</ecNumber>
    </recommendedName>
</protein>
<evidence type="ECO:0000313" key="6">
    <source>
        <dbReference type="EMBL" id="HHF47987.1"/>
    </source>
</evidence>
<dbReference type="CDD" id="cd16352">
    <property type="entry name" value="CheD"/>
    <property type="match status" value="1"/>
</dbReference>
<comment type="caution">
    <text evidence="4">The sequence shown here is derived from an EMBL/GenBank/DDBJ whole genome shotgun (WGS) entry which is preliminary data.</text>
</comment>
<dbReference type="Pfam" id="PF03975">
    <property type="entry name" value="CheD"/>
    <property type="match status" value="1"/>
</dbReference>
<gene>
    <name evidence="3" type="primary">cheD</name>
    <name evidence="6" type="ORF">ENL48_01945</name>
    <name evidence="5" type="ORF">ENT89_07040</name>
    <name evidence="4" type="ORF">ENX77_01175</name>
</gene>
<comment type="similarity">
    <text evidence="3">Belongs to the CheD family.</text>
</comment>
<dbReference type="GO" id="GO:0050568">
    <property type="term" value="F:protein-glutamine glutaminase activity"/>
    <property type="evidence" value="ECO:0007669"/>
    <property type="project" value="UniProtKB-UniRule"/>
</dbReference>
<keyword evidence="2 3" id="KW-0378">Hydrolase</keyword>
<accession>A0A7C3UJN6</accession>
<evidence type="ECO:0000313" key="5">
    <source>
        <dbReference type="EMBL" id="HGU59874.1"/>
    </source>
</evidence>
<comment type="catalytic activity">
    <reaction evidence="3">
        <text>L-glutaminyl-[protein] + H2O = L-glutamyl-[protein] + NH4(+)</text>
        <dbReference type="Rhea" id="RHEA:16441"/>
        <dbReference type="Rhea" id="RHEA-COMP:10207"/>
        <dbReference type="Rhea" id="RHEA-COMP:10208"/>
        <dbReference type="ChEBI" id="CHEBI:15377"/>
        <dbReference type="ChEBI" id="CHEBI:28938"/>
        <dbReference type="ChEBI" id="CHEBI:29973"/>
        <dbReference type="ChEBI" id="CHEBI:30011"/>
        <dbReference type="EC" id="3.5.1.44"/>
    </reaction>
</comment>
<dbReference type="EMBL" id="DTPI01000007">
    <property type="protein sequence ID" value="HGE65733.1"/>
    <property type="molecule type" value="Genomic_DNA"/>
</dbReference>
<dbReference type="EC" id="3.5.1.44" evidence="3"/>
<name>A0A7C3UJN6_9EURY</name>
<dbReference type="EMBL" id="DTAK01000055">
    <property type="protein sequence ID" value="HGU59874.1"/>
    <property type="molecule type" value="Genomic_DNA"/>
</dbReference>
<evidence type="ECO:0000256" key="3">
    <source>
        <dbReference type="HAMAP-Rule" id="MF_01440"/>
    </source>
</evidence>
<dbReference type="Gene3D" id="3.30.1330.200">
    <property type="match status" value="1"/>
</dbReference>
<evidence type="ECO:0000256" key="1">
    <source>
        <dbReference type="ARBA" id="ARBA00022500"/>
    </source>
</evidence>
<dbReference type="InterPro" id="IPR038592">
    <property type="entry name" value="CheD-like_sf"/>
</dbReference>
<reference evidence="4" key="1">
    <citation type="journal article" date="2020" name="mSystems">
        <title>Genome- and Community-Level Interaction Insights into Carbon Utilization and Element Cycling Functions of Hydrothermarchaeota in Hydrothermal Sediment.</title>
        <authorList>
            <person name="Zhou Z."/>
            <person name="Liu Y."/>
            <person name="Xu W."/>
            <person name="Pan J."/>
            <person name="Luo Z.H."/>
            <person name="Li M."/>
        </authorList>
    </citation>
    <scope>NUCLEOTIDE SEQUENCE [LARGE SCALE GENOMIC DNA]</scope>
    <source>
        <strain evidence="6">SpSt-10</strain>
        <strain evidence="5">SpSt-62</strain>
        <strain evidence="4">SpSt-97</strain>
    </source>
</reference>
<organism evidence="4">
    <name type="scientific">Geoglobus ahangari</name>
    <dbReference type="NCBI Taxonomy" id="113653"/>
    <lineage>
        <taxon>Archaea</taxon>
        <taxon>Methanobacteriati</taxon>
        <taxon>Methanobacteriota</taxon>
        <taxon>Archaeoglobi</taxon>
        <taxon>Archaeoglobales</taxon>
        <taxon>Archaeoglobaceae</taxon>
        <taxon>Geoglobus</taxon>
    </lineage>
</organism>
<proteinExistence type="inferred from homology"/>